<reference evidence="1" key="1">
    <citation type="journal article" date="2018" name="Nat. Genet.">
        <title>Extensive intraspecific gene order and gene structural variations between Mo17 and other maize genomes.</title>
        <authorList>
            <person name="Sun S."/>
            <person name="Zhou Y."/>
            <person name="Chen J."/>
            <person name="Shi J."/>
            <person name="Zhao H."/>
            <person name="Zhao H."/>
            <person name="Song W."/>
            <person name="Zhang M."/>
            <person name="Cui Y."/>
            <person name="Dong X."/>
            <person name="Liu H."/>
            <person name="Ma X."/>
            <person name="Jiao Y."/>
            <person name="Wang B."/>
            <person name="Wei X."/>
            <person name="Stein J.C."/>
            <person name="Glaubitz J.C."/>
            <person name="Lu F."/>
            <person name="Yu G."/>
            <person name="Liang C."/>
            <person name="Fengler K."/>
            <person name="Li B."/>
            <person name="Rafalski A."/>
            <person name="Schnable P.S."/>
            <person name="Ware D.H."/>
            <person name="Buckler E.S."/>
            <person name="Lai J."/>
        </authorList>
    </citation>
    <scope>NUCLEOTIDE SEQUENCE [LARGE SCALE GENOMIC DNA]</scope>
    <source>
        <tissue evidence="1">Seedling</tissue>
    </source>
</reference>
<gene>
    <name evidence="1" type="ORF">Zm00014a_013531</name>
</gene>
<dbReference type="AlphaFoldDB" id="A0A3L6DYY2"/>
<dbReference type="EMBL" id="NCVQ01000008">
    <property type="protein sequence ID" value="PWZ13886.1"/>
    <property type="molecule type" value="Genomic_DNA"/>
</dbReference>
<sequence>MAPGWISLLPEAFPHGAQSWLLPVPWSLLRAQPFLSSPSARSLFAACSGVLSAPHREAPMAPCFSPYWRAVEPLLSFMQRLLSLPRVASAPSSRILLASMLLP</sequence>
<evidence type="ECO:0000313" key="1">
    <source>
        <dbReference type="EMBL" id="PWZ13886.1"/>
    </source>
</evidence>
<accession>A0A3L6DYY2</accession>
<organism evidence="1">
    <name type="scientific">Zea mays</name>
    <name type="common">Maize</name>
    <dbReference type="NCBI Taxonomy" id="4577"/>
    <lineage>
        <taxon>Eukaryota</taxon>
        <taxon>Viridiplantae</taxon>
        <taxon>Streptophyta</taxon>
        <taxon>Embryophyta</taxon>
        <taxon>Tracheophyta</taxon>
        <taxon>Spermatophyta</taxon>
        <taxon>Magnoliopsida</taxon>
        <taxon>Liliopsida</taxon>
        <taxon>Poales</taxon>
        <taxon>Poaceae</taxon>
        <taxon>PACMAD clade</taxon>
        <taxon>Panicoideae</taxon>
        <taxon>Andropogonodae</taxon>
        <taxon>Andropogoneae</taxon>
        <taxon>Tripsacinae</taxon>
        <taxon>Zea</taxon>
    </lineage>
</organism>
<protein>
    <submittedName>
        <fullName evidence="1">Uncharacterized protein</fullName>
    </submittedName>
</protein>
<name>A0A3L6DYY2_MAIZE</name>
<comment type="caution">
    <text evidence="1">The sequence shown here is derived from an EMBL/GenBank/DDBJ whole genome shotgun (WGS) entry which is preliminary data.</text>
</comment>
<proteinExistence type="predicted"/>
<dbReference type="Proteomes" id="UP000251960">
    <property type="component" value="Chromosome 7"/>
</dbReference>